<reference evidence="2" key="1">
    <citation type="submission" date="2025-05" db="UniProtKB">
        <authorList>
            <consortium name="RefSeq"/>
        </authorList>
    </citation>
    <scope>NUCLEOTIDE SEQUENCE [LARGE SCALE GENOMIC DNA]</scope>
</reference>
<name>A0ABM3H2I3_9MYRT</name>
<reference evidence="3" key="2">
    <citation type="submission" date="2025-08" db="UniProtKB">
        <authorList>
            <consortium name="RefSeq"/>
        </authorList>
    </citation>
    <scope>IDENTIFICATION</scope>
    <source>
        <tissue evidence="3">Leaf</tissue>
    </source>
</reference>
<dbReference type="PANTHER" id="PTHR35317">
    <property type="entry name" value="OS04G0629600 PROTEIN"/>
    <property type="match status" value="1"/>
</dbReference>
<evidence type="ECO:0000313" key="2">
    <source>
        <dbReference type="Proteomes" id="UP000827889"/>
    </source>
</evidence>
<dbReference type="Pfam" id="PF14223">
    <property type="entry name" value="Retrotran_gag_2"/>
    <property type="match status" value="1"/>
</dbReference>
<dbReference type="PANTHER" id="PTHR35317:SF28">
    <property type="entry name" value="ZINC FINGER, CCHC-TYPE, RIBONUCLEASE H-LIKE DOMAIN, GAG-PRE-INTEGRASE DOMAIN PROTEIN-RELATED"/>
    <property type="match status" value="1"/>
</dbReference>
<dbReference type="Proteomes" id="UP000827889">
    <property type="component" value="Chromosome 2"/>
</dbReference>
<sequence length="267" mass="30798">MASTSNLFPLQYPRLTKENYGNRASRMKALLGAYSVWEVVNNGYDEPDDEVTMNQNRRNALEKIRSKDQHAPSIIYQCLDDSMFEKVSNASTSKEAWEILRNTHQGVQKVQKIRLQTLRGEFEVICVKESESISDYFTRVLAIMNQMKRIGKEVLDVRVVEKILRSLDKKFNHIVVAIEESKDLDAMTIDELMGSLQAHEERLGRNKHEPVEEVLQTRLSIRDEKEQIRESVQARSTYQDRGRGRGHFHGRGHGQSIGEFARKEGGY</sequence>
<keyword evidence="2" id="KW-1185">Reference proteome</keyword>
<evidence type="ECO:0000256" key="1">
    <source>
        <dbReference type="SAM" id="MobiDB-lite"/>
    </source>
</evidence>
<proteinExistence type="predicted"/>
<dbReference type="GeneID" id="125313886"/>
<evidence type="ECO:0000313" key="3">
    <source>
        <dbReference type="RefSeq" id="XP_048130817.1"/>
    </source>
</evidence>
<organism evidence="2 3">
    <name type="scientific">Rhodamnia argentea</name>
    <dbReference type="NCBI Taxonomy" id="178133"/>
    <lineage>
        <taxon>Eukaryota</taxon>
        <taxon>Viridiplantae</taxon>
        <taxon>Streptophyta</taxon>
        <taxon>Embryophyta</taxon>
        <taxon>Tracheophyta</taxon>
        <taxon>Spermatophyta</taxon>
        <taxon>Magnoliopsida</taxon>
        <taxon>eudicotyledons</taxon>
        <taxon>Gunneridae</taxon>
        <taxon>Pentapetalae</taxon>
        <taxon>rosids</taxon>
        <taxon>malvids</taxon>
        <taxon>Myrtales</taxon>
        <taxon>Myrtaceae</taxon>
        <taxon>Myrtoideae</taxon>
        <taxon>Myrteae</taxon>
        <taxon>Australasian group</taxon>
        <taxon>Rhodamnia</taxon>
    </lineage>
</organism>
<accession>A0ABM3H2I3</accession>
<dbReference type="RefSeq" id="XP_048130817.1">
    <property type="nucleotide sequence ID" value="XM_048274860.1"/>
</dbReference>
<gene>
    <name evidence="3" type="primary">LOC125313886</name>
</gene>
<protein>
    <submittedName>
        <fullName evidence="3">Uncharacterized protein LOC125313886</fullName>
    </submittedName>
</protein>
<feature type="region of interest" description="Disordered" evidence="1">
    <location>
        <begin position="230"/>
        <end position="267"/>
    </location>
</feature>